<comment type="cofactor">
    <cofactor evidence="1">
        <name>Mg(2+)</name>
        <dbReference type="ChEBI" id="CHEBI:18420"/>
    </cofactor>
    <cofactor evidence="1">
        <name>Mn(2+)</name>
        <dbReference type="ChEBI" id="CHEBI:29035"/>
    </cofactor>
</comment>
<dbReference type="OrthoDB" id="76364at2759"/>
<name>A0A6A4VA31_AMPAM</name>
<sequence length="418" mass="45672">MNWARPCNVADPSTTTEPSIADRAQPLSSTPMKDDDVPAWGQDSPQICDVIGGAAAAFCETIWSNSSSLCQQLHLTATGPRPDLLARLAELDKKRGAVMFGATSPAEVAARRARALLGRCVRVASAPRRVLLRVLSLFHLPLYEDEEDTSQQLLTLLMVNLGRMVYPPVTVSRQTAIFATRDDLLRYESASQLERQLRTAMETKQWDAAYETYQAAETMLASLKEAPELAEHDASLPPFLRRFTAGSIITYVMSKSVEPDHLPSVEIEARCLPRDVPGLKMVFLRPEQPSGGADVTGYVTSGDVTVCSVEELALSHYSSRYSEGVHREGAPTVTLFALLFWDLLYSAEVPDSFRSAYQTLPLDLNSPAFLERRREAVEARLVELEAGSDEDCLSARGGGVGGAPRVSVTGLLGCVQRL</sequence>
<proteinExistence type="inferred from homology"/>
<dbReference type="PANTHER" id="PTHR15749">
    <property type="entry name" value="FANCONI-ASSOCIATED NUCLEASE 1"/>
    <property type="match status" value="1"/>
</dbReference>
<gene>
    <name evidence="4" type="primary">FAN1</name>
    <name evidence="4" type="ORF">FJT64_011239</name>
</gene>
<protein>
    <recommendedName>
        <fullName evidence="1">Fanconi-associated nuclease</fullName>
        <ecNumber evidence="1">3.1.4.1</ecNumber>
    </recommendedName>
</protein>
<comment type="caution">
    <text evidence="4">The sequence shown here is derived from an EMBL/GenBank/DDBJ whole genome shotgun (WGS) entry which is preliminary data.</text>
</comment>
<dbReference type="PANTHER" id="PTHR15749:SF4">
    <property type="entry name" value="FANCONI-ASSOCIATED NUCLEASE 1"/>
    <property type="match status" value="1"/>
</dbReference>
<dbReference type="GO" id="GO:0070336">
    <property type="term" value="F:flap-structured DNA binding"/>
    <property type="evidence" value="ECO:0007669"/>
    <property type="project" value="TreeGrafter"/>
</dbReference>
<dbReference type="AlphaFoldDB" id="A0A6A4VA31"/>
<keyword evidence="1" id="KW-0539">Nucleus</keyword>
<dbReference type="GO" id="GO:0017108">
    <property type="term" value="F:5'-flap endonuclease activity"/>
    <property type="evidence" value="ECO:0007669"/>
    <property type="project" value="TreeGrafter"/>
</dbReference>
<dbReference type="Pfam" id="PF21170">
    <property type="entry name" value="FAN1_TPR"/>
    <property type="match status" value="1"/>
</dbReference>
<keyword evidence="1" id="KW-0460">Magnesium</keyword>
<dbReference type="EMBL" id="VIIS01001944">
    <property type="protein sequence ID" value="KAF0290605.1"/>
    <property type="molecule type" value="Genomic_DNA"/>
</dbReference>
<keyword evidence="5" id="KW-1185">Reference proteome</keyword>
<accession>A0A6A4VA31</accession>
<reference evidence="4 5" key="1">
    <citation type="submission" date="2019-07" db="EMBL/GenBank/DDBJ databases">
        <title>Draft genome assembly of a fouling barnacle, Amphibalanus amphitrite (Darwin, 1854): The first reference genome for Thecostraca.</title>
        <authorList>
            <person name="Kim W."/>
        </authorList>
    </citation>
    <scope>NUCLEOTIDE SEQUENCE [LARGE SCALE GENOMIC DNA]</scope>
    <source>
        <strain evidence="4">SNU_AA5</strain>
        <tissue evidence="4">Soma without cirri and trophi</tissue>
    </source>
</reference>
<keyword evidence="1" id="KW-0227">DNA damage</keyword>
<dbReference type="InterPro" id="IPR033315">
    <property type="entry name" value="Fan1-like"/>
</dbReference>
<comment type="subcellular location">
    <subcellularLocation>
        <location evidence="1">Nucleus</location>
    </subcellularLocation>
</comment>
<comment type="similarity">
    <text evidence="1">Belongs to the FAN1 family.</text>
</comment>
<dbReference type="GO" id="GO:0046872">
    <property type="term" value="F:metal ion binding"/>
    <property type="evidence" value="ECO:0007669"/>
    <property type="project" value="UniProtKB-KW"/>
</dbReference>
<dbReference type="GO" id="GO:0004528">
    <property type="term" value="F:phosphodiesterase I activity"/>
    <property type="evidence" value="ECO:0007669"/>
    <property type="project" value="UniProtKB-EC"/>
</dbReference>
<dbReference type="Proteomes" id="UP000440578">
    <property type="component" value="Unassembled WGS sequence"/>
</dbReference>
<feature type="domain" description="Fanconi-associated nuclease 1-like TPR" evidence="3">
    <location>
        <begin position="183"/>
        <end position="258"/>
    </location>
</feature>
<evidence type="ECO:0000259" key="3">
    <source>
        <dbReference type="Pfam" id="PF21170"/>
    </source>
</evidence>
<keyword evidence="1" id="KW-0464">Manganese</keyword>
<evidence type="ECO:0000313" key="5">
    <source>
        <dbReference type="Proteomes" id="UP000440578"/>
    </source>
</evidence>
<evidence type="ECO:0000256" key="1">
    <source>
        <dbReference type="RuleBase" id="RU365033"/>
    </source>
</evidence>
<keyword evidence="1" id="KW-0234">DNA repair</keyword>
<comment type="catalytic activity">
    <reaction evidence="1">
        <text>Hydrolytically removes 5'-nucleotides successively from the 3'-hydroxy termini of 3'-hydroxy-terminated oligonucleotides.</text>
        <dbReference type="EC" id="3.1.4.1"/>
    </reaction>
</comment>
<keyword evidence="1" id="KW-0479">Metal-binding</keyword>
<dbReference type="GO" id="GO:0008409">
    <property type="term" value="F:5'-3' exonuclease activity"/>
    <property type="evidence" value="ECO:0007669"/>
    <property type="project" value="TreeGrafter"/>
</dbReference>
<keyword evidence="1" id="KW-0540">Nuclease</keyword>
<comment type="function">
    <text evidence="1">Nuclease required for the repair of DNA interstrand cross-links (ICL). Acts as a 5'-3' exonuclease that anchors at a cut end of DNA and cleaves DNA successively at every third nucleotide, allowing to excise an ICL from one strand through flanking incisions.</text>
</comment>
<organism evidence="4 5">
    <name type="scientific">Amphibalanus amphitrite</name>
    <name type="common">Striped barnacle</name>
    <name type="synonym">Balanus amphitrite</name>
    <dbReference type="NCBI Taxonomy" id="1232801"/>
    <lineage>
        <taxon>Eukaryota</taxon>
        <taxon>Metazoa</taxon>
        <taxon>Ecdysozoa</taxon>
        <taxon>Arthropoda</taxon>
        <taxon>Crustacea</taxon>
        <taxon>Multicrustacea</taxon>
        <taxon>Cirripedia</taxon>
        <taxon>Thoracica</taxon>
        <taxon>Thoracicalcarea</taxon>
        <taxon>Balanomorpha</taxon>
        <taxon>Balanoidea</taxon>
        <taxon>Balanidae</taxon>
        <taxon>Amphibalaninae</taxon>
        <taxon>Amphibalanus</taxon>
    </lineage>
</organism>
<dbReference type="GO" id="GO:0005634">
    <property type="term" value="C:nucleus"/>
    <property type="evidence" value="ECO:0007669"/>
    <property type="project" value="UniProtKB-SubCell"/>
</dbReference>
<evidence type="ECO:0000256" key="2">
    <source>
        <dbReference type="SAM" id="MobiDB-lite"/>
    </source>
</evidence>
<keyword evidence="1" id="KW-0378">Hydrolase</keyword>
<evidence type="ECO:0000313" key="4">
    <source>
        <dbReference type="EMBL" id="KAF0290605.1"/>
    </source>
</evidence>
<feature type="region of interest" description="Disordered" evidence="2">
    <location>
        <begin position="1"/>
        <end position="34"/>
    </location>
</feature>
<dbReference type="EC" id="3.1.4.1" evidence="1"/>
<dbReference type="InterPro" id="IPR049126">
    <property type="entry name" value="FAN1-like_TPR"/>
</dbReference>
<dbReference type="GO" id="GO:0036297">
    <property type="term" value="P:interstrand cross-link repair"/>
    <property type="evidence" value="ECO:0007669"/>
    <property type="project" value="InterPro"/>
</dbReference>